<dbReference type="InterPro" id="IPR044929">
    <property type="entry name" value="DNA/RNA_non-sp_Endonuclease_sf"/>
</dbReference>
<dbReference type="AlphaFoldDB" id="A0A7W4W8V4"/>
<dbReference type="EMBL" id="JACHWZ010000002">
    <property type="protein sequence ID" value="MBB3059779.1"/>
    <property type="molecule type" value="Genomic_DNA"/>
</dbReference>
<evidence type="ECO:0000256" key="1">
    <source>
        <dbReference type="SAM" id="MobiDB-lite"/>
    </source>
</evidence>
<feature type="region of interest" description="Disordered" evidence="1">
    <location>
        <begin position="363"/>
        <end position="441"/>
    </location>
</feature>
<evidence type="ECO:0000313" key="3">
    <source>
        <dbReference type="EMBL" id="MBB3059779.1"/>
    </source>
</evidence>
<keyword evidence="4" id="KW-1185">Reference proteome</keyword>
<feature type="compositionally biased region" description="Polar residues" evidence="1">
    <location>
        <begin position="403"/>
        <end position="412"/>
    </location>
</feature>
<accession>A0A7W4W8V4</accession>
<comment type="caution">
    <text evidence="3">The sequence shown here is derived from an EMBL/GenBank/DDBJ whole genome shotgun (WGS) entry which is preliminary data.</text>
</comment>
<gene>
    <name evidence="3" type="ORF">FHS09_000587</name>
</gene>
<dbReference type="InterPro" id="IPR044927">
    <property type="entry name" value="Endonuclea_NS_2"/>
</dbReference>
<dbReference type="Pfam" id="PF13930">
    <property type="entry name" value="Endonuclea_NS_2"/>
    <property type="match status" value="1"/>
</dbReference>
<dbReference type="Gene3D" id="3.40.570.10">
    <property type="entry name" value="Extracellular Endonuclease, subunit A"/>
    <property type="match status" value="1"/>
</dbReference>
<feature type="compositionally biased region" description="Low complexity" evidence="1">
    <location>
        <begin position="367"/>
        <end position="380"/>
    </location>
</feature>
<dbReference type="Proteomes" id="UP000535937">
    <property type="component" value="Unassembled WGS sequence"/>
</dbReference>
<evidence type="ECO:0000259" key="2">
    <source>
        <dbReference type="Pfam" id="PF13930"/>
    </source>
</evidence>
<organism evidence="3 4">
    <name type="scientific">Microbulbifer rhizosphaerae</name>
    <dbReference type="NCBI Taxonomy" id="1562603"/>
    <lineage>
        <taxon>Bacteria</taxon>
        <taxon>Pseudomonadati</taxon>
        <taxon>Pseudomonadota</taxon>
        <taxon>Gammaproteobacteria</taxon>
        <taxon>Cellvibrionales</taxon>
        <taxon>Microbulbiferaceae</taxon>
        <taxon>Microbulbifer</taxon>
    </lineage>
</organism>
<dbReference type="RefSeq" id="WP_183456506.1">
    <property type="nucleotide sequence ID" value="NZ_JACHWZ010000002.1"/>
</dbReference>
<proteinExistence type="predicted"/>
<feature type="domain" description="Type VII secretion system protein EssD-like" evidence="2">
    <location>
        <begin position="389"/>
        <end position="505"/>
    </location>
</feature>
<evidence type="ECO:0000313" key="4">
    <source>
        <dbReference type="Proteomes" id="UP000535937"/>
    </source>
</evidence>
<name>A0A7W4W8V4_9GAMM</name>
<sequence length="548" mass="61720">MNIENRQGVRFRVREGWYYPPHLPQGFTEHFVDLPLLQSFDDAVLEQVCQKFLGFAQELPDPTNPHYRRQFESTPLLDPYAGAPAFFSDPGKRIYLALTQQRLIIEENPPGEEELAEQQSQLLQKIRMALRQIIAQERAEAAQHTQRLAQESHVNRALIYTGAFFNGLWNAGVDLAKWVKEVSDVVSPTQHLLRSIHASHRALQRNRENGENILTAYVDEHLKGEKRELVQALGFDPSAITREQFDQAMEIADLVWESPALRADLIRFAKDYVNAQHAIELTNLSGSAAFEILFTIVLAAVTAGAGLAASAASQARHLAKFRKVGDLLMEFAEHLKKVRQRLKRSNPGDKDRTASYSDLEVEEIVDSKPTSNSSSATSTSRIRKVKETYNGNEAEWTIDEQGRPTSVEATLSKSEKGGVRSSAETKLQQEVGGDTRLDSDEGGHIIGHRFMSDQGEKNLFPQNSNLNRGAYKKMENEWADWTNEGFEVKLKVSLEPPGAERPTNIISEYEVIDPKTGDIVFDRRHNFSNSAGEAFDRIPKADMQFYGE</sequence>
<protein>
    <recommendedName>
        <fullName evidence="2">Type VII secretion system protein EssD-like domain-containing protein</fullName>
    </recommendedName>
</protein>
<reference evidence="3 4" key="1">
    <citation type="submission" date="2020-08" db="EMBL/GenBank/DDBJ databases">
        <title>Genomic Encyclopedia of Type Strains, Phase III (KMG-III): the genomes of soil and plant-associated and newly described type strains.</title>
        <authorList>
            <person name="Whitman W."/>
        </authorList>
    </citation>
    <scope>NUCLEOTIDE SEQUENCE [LARGE SCALE GENOMIC DNA]</scope>
    <source>
        <strain evidence="3 4">CECT 8799</strain>
    </source>
</reference>